<evidence type="ECO:0000256" key="6">
    <source>
        <dbReference type="ARBA" id="ARBA00022857"/>
    </source>
</evidence>
<evidence type="ECO:0000259" key="9">
    <source>
        <dbReference type="Pfam" id="PF07992"/>
    </source>
</evidence>
<name>A0ABW6ETX0_9ACTN</name>
<keyword evidence="5" id="KW-0274">FAD</keyword>
<sequence>MLSVAVVGSGPSGVYTAQALLQQSLVPDVRVHVLDRLPTPYGLVRYGVAPDHEKIKSLQNSLRAVLEDERVTFVGNVGVGGAGGVSPARLAELYHAVVYCVGASADRALSVPGENLPGSYSATRFVSWYSAHPDIGADPFARDALDARSAVVVGVGNVAVDVARILARGAGELRRTDVPSAALRALEESRVREVHIVGRRGPSQARFTTKELRELGALPGARVVVDPVELALDPAYAAPDGLPGGLPLPAVVRRNLEVLRGWSAGCGAGAAGAESGGARGPAGDAGRRIRLRFFLRPVELLERGGRVAGVRFARTAPDGTGGVRDTGRYEDIEAQLVLRAVGYRGVELPGLPFDPVRGTVPHAAGRVLRGGVPSPGEYVAGWIKRGPTGVIGSNRSCAKETVGSLLADAAALTRRTAAGDPLAVLREWGLRPVEWTGWLSIERAEAELGRSLGRGPVKIPDWAGLLAAARDENR</sequence>
<dbReference type="PANTHER" id="PTHR48467">
    <property type="entry name" value="GLUTAMATE SYNTHASE 1 [NADH], CHLOROPLASTIC-LIKE"/>
    <property type="match status" value="1"/>
</dbReference>
<evidence type="ECO:0000256" key="7">
    <source>
        <dbReference type="ARBA" id="ARBA00023002"/>
    </source>
</evidence>
<dbReference type="InterPro" id="IPR036188">
    <property type="entry name" value="FAD/NAD-bd_sf"/>
</dbReference>
<dbReference type="InterPro" id="IPR021163">
    <property type="entry name" value="Ferredox_Rdtase_adrenod"/>
</dbReference>
<evidence type="ECO:0000256" key="4">
    <source>
        <dbReference type="ARBA" id="ARBA00022630"/>
    </source>
</evidence>
<evidence type="ECO:0000256" key="5">
    <source>
        <dbReference type="ARBA" id="ARBA00022827"/>
    </source>
</evidence>
<evidence type="ECO:0000313" key="11">
    <source>
        <dbReference type="Proteomes" id="UP001598251"/>
    </source>
</evidence>
<dbReference type="PIRSF" id="PIRSF000362">
    <property type="entry name" value="FNR"/>
    <property type="match status" value="1"/>
</dbReference>
<evidence type="ECO:0000256" key="1">
    <source>
        <dbReference type="ARBA" id="ARBA00001974"/>
    </source>
</evidence>
<accession>A0ABW6ETX0</accession>
<dbReference type="Gene3D" id="3.40.50.720">
    <property type="entry name" value="NAD(P)-binding Rossmann-like Domain"/>
    <property type="match status" value="1"/>
</dbReference>
<dbReference type="PANTHER" id="PTHR48467:SF1">
    <property type="entry name" value="GLUTAMATE SYNTHASE 1 [NADH], CHLOROPLASTIC-LIKE"/>
    <property type="match status" value="1"/>
</dbReference>
<comment type="catalytic activity">
    <reaction evidence="8">
        <text>2 reduced [2Fe-2S]-[ferredoxin] + NADP(+) + H(+) = 2 oxidized [2Fe-2S]-[ferredoxin] + NADPH</text>
        <dbReference type="Rhea" id="RHEA:20125"/>
        <dbReference type="Rhea" id="RHEA-COMP:10000"/>
        <dbReference type="Rhea" id="RHEA-COMP:10001"/>
        <dbReference type="ChEBI" id="CHEBI:15378"/>
        <dbReference type="ChEBI" id="CHEBI:33737"/>
        <dbReference type="ChEBI" id="CHEBI:33738"/>
        <dbReference type="ChEBI" id="CHEBI:57783"/>
        <dbReference type="ChEBI" id="CHEBI:58349"/>
        <dbReference type="EC" id="1.18.1.2"/>
    </reaction>
</comment>
<dbReference type="Pfam" id="PF07992">
    <property type="entry name" value="Pyr_redox_2"/>
    <property type="match status" value="1"/>
</dbReference>
<comment type="similarity">
    <text evidence="2">Belongs to the ferredoxin--NADP reductase type 1 family.</text>
</comment>
<keyword evidence="6" id="KW-0521">NADP</keyword>
<dbReference type="EMBL" id="JBHXOF010000041">
    <property type="protein sequence ID" value="MFD4217810.1"/>
    <property type="molecule type" value="Genomic_DNA"/>
</dbReference>
<comment type="caution">
    <text evidence="10">The sequence shown here is derived from an EMBL/GenBank/DDBJ whole genome shotgun (WGS) entry which is preliminary data.</text>
</comment>
<dbReference type="Gene3D" id="3.50.50.60">
    <property type="entry name" value="FAD/NAD(P)-binding domain"/>
    <property type="match status" value="1"/>
</dbReference>
<keyword evidence="4" id="KW-0285">Flavoprotein</keyword>
<evidence type="ECO:0000313" key="10">
    <source>
        <dbReference type="EMBL" id="MFD4217810.1"/>
    </source>
</evidence>
<dbReference type="PRINTS" id="PR00419">
    <property type="entry name" value="ADXRDTASE"/>
</dbReference>
<dbReference type="Proteomes" id="UP001598251">
    <property type="component" value="Unassembled WGS sequence"/>
</dbReference>
<comment type="cofactor">
    <cofactor evidence="1">
        <name>FAD</name>
        <dbReference type="ChEBI" id="CHEBI:57692"/>
    </cofactor>
</comment>
<dbReference type="InterPro" id="IPR023753">
    <property type="entry name" value="FAD/NAD-binding_dom"/>
</dbReference>
<evidence type="ECO:0000256" key="3">
    <source>
        <dbReference type="ARBA" id="ARBA00013223"/>
    </source>
</evidence>
<dbReference type="InterPro" id="IPR055275">
    <property type="entry name" value="Ferredox_Rdtase"/>
</dbReference>
<protein>
    <recommendedName>
        <fullName evidence="3">ferredoxin--NADP(+) reductase</fullName>
        <ecNumber evidence="3">1.18.1.2</ecNumber>
    </recommendedName>
</protein>
<evidence type="ECO:0000256" key="2">
    <source>
        <dbReference type="ARBA" id="ARBA00008312"/>
    </source>
</evidence>
<feature type="domain" description="FAD/NAD(P)-binding" evidence="9">
    <location>
        <begin position="3"/>
        <end position="197"/>
    </location>
</feature>
<proteinExistence type="inferred from homology"/>
<gene>
    <name evidence="10" type="ORF">ACFWSS_33585</name>
</gene>
<organism evidence="10 11">
    <name type="scientific">Streptomyces sindenensis</name>
    <dbReference type="NCBI Taxonomy" id="67363"/>
    <lineage>
        <taxon>Bacteria</taxon>
        <taxon>Bacillati</taxon>
        <taxon>Actinomycetota</taxon>
        <taxon>Actinomycetes</taxon>
        <taxon>Kitasatosporales</taxon>
        <taxon>Streptomycetaceae</taxon>
        <taxon>Streptomyces</taxon>
    </lineage>
</organism>
<dbReference type="SUPFAM" id="SSF51971">
    <property type="entry name" value="Nucleotide-binding domain"/>
    <property type="match status" value="1"/>
</dbReference>
<dbReference type="EC" id="1.18.1.2" evidence="3"/>
<keyword evidence="11" id="KW-1185">Reference proteome</keyword>
<dbReference type="RefSeq" id="WP_189528482.1">
    <property type="nucleotide sequence ID" value="NZ_BMSG01000039.1"/>
</dbReference>
<evidence type="ECO:0000256" key="8">
    <source>
        <dbReference type="ARBA" id="ARBA00047776"/>
    </source>
</evidence>
<reference evidence="10 11" key="1">
    <citation type="submission" date="2024-09" db="EMBL/GenBank/DDBJ databases">
        <title>The Natural Products Discovery Center: Release of the First 8490 Sequenced Strains for Exploring Actinobacteria Biosynthetic Diversity.</title>
        <authorList>
            <person name="Kalkreuter E."/>
            <person name="Kautsar S.A."/>
            <person name="Yang D."/>
            <person name="Bader C.D."/>
            <person name="Teijaro C.N."/>
            <person name="Fluegel L."/>
            <person name="Davis C.M."/>
            <person name="Simpson J.R."/>
            <person name="Lauterbach L."/>
            <person name="Steele A.D."/>
            <person name="Gui C."/>
            <person name="Meng S."/>
            <person name="Li G."/>
            <person name="Viehrig K."/>
            <person name="Ye F."/>
            <person name="Su P."/>
            <person name="Kiefer A.F."/>
            <person name="Nichols A."/>
            <person name="Cepeda A.J."/>
            <person name="Yan W."/>
            <person name="Fan B."/>
            <person name="Jiang Y."/>
            <person name="Adhikari A."/>
            <person name="Zheng C.-J."/>
            <person name="Schuster L."/>
            <person name="Cowan T.M."/>
            <person name="Smanski M.J."/>
            <person name="Chevrette M.G."/>
            <person name="De Carvalho L.P.S."/>
            <person name="Shen B."/>
        </authorList>
    </citation>
    <scope>NUCLEOTIDE SEQUENCE [LARGE SCALE GENOMIC DNA]</scope>
    <source>
        <strain evidence="10 11">NPDC058546</strain>
    </source>
</reference>
<keyword evidence="7" id="KW-0560">Oxidoreductase</keyword>